<sequence>MARSSEEESVSYCEHLVECESSSRMQERICTGNTILMPYWLPSSNQQKQMCYHLLRNDYIMVFFCIFDYQAMLLYAIFVCICAPD</sequence>
<keyword evidence="1" id="KW-0812">Transmembrane</keyword>
<evidence type="ECO:0000313" key="3">
    <source>
        <dbReference type="WBParaSite" id="ALUE_0002203501-mRNA-1"/>
    </source>
</evidence>
<keyword evidence="1" id="KW-1133">Transmembrane helix</keyword>
<protein>
    <submittedName>
        <fullName evidence="3">Ovule protein</fullName>
    </submittedName>
</protein>
<keyword evidence="2" id="KW-1185">Reference proteome</keyword>
<evidence type="ECO:0000313" key="2">
    <source>
        <dbReference type="Proteomes" id="UP000036681"/>
    </source>
</evidence>
<organism evidence="2 3">
    <name type="scientific">Ascaris lumbricoides</name>
    <name type="common">Giant roundworm</name>
    <dbReference type="NCBI Taxonomy" id="6252"/>
    <lineage>
        <taxon>Eukaryota</taxon>
        <taxon>Metazoa</taxon>
        <taxon>Ecdysozoa</taxon>
        <taxon>Nematoda</taxon>
        <taxon>Chromadorea</taxon>
        <taxon>Rhabditida</taxon>
        <taxon>Spirurina</taxon>
        <taxon>Ascaridomorpha</taxon>
        <taxon>Ascaridoidea</taxon>
        <taxon>Ascarididae</taxon>
        <taxon>Ascaris</taxon>
    </lineage>
</organism>
<proteinExistence type="predicted"/>
<dbReference type="WBParaSite" id="ALUE_0002203501-mRNA-1">
    <property type="protein sequence ID" value="ALUE_0002203501-mRNA-1"/>
    <property type="gene ID" value="ALUE_0002203501"/>
</dbReference>
<name>A0A0M3ITF7_ASCLU</name>
<keyword evidence="1" id="KW-0472">Membrane</keyword>
<dbReference type="Proteomes" id="UP000036681">
    <property type="component" value="Unplaced"/>
</dbReference>
<evidence type="ECO:0000256" key="1">
    <source>
        <dbReference type="SAM" id="Phobius"/>
    </source>
</evidence>
<feature type="transmembrane region" description="Helical" evidence="1">
    <location>
        <begin position="59"/>
        <end position="83"/>
    </location>
</feature>
<accession>A0A0M3ITF7</accession>
<dbReference type="AlphaFoldDB" id="A0A0M3ITF7"/>
<reference evidence="3" key="1">
    <citation type="submission" date="2017-02" db="UniProtKB">
        <authorList>
            <consortium name="WormBaseParasite"/>
        </authorList>
    </citation>
    <scope>IDENTIFICATION</scope>
</reference>